<feature type="compositionally biased region" description="Low complexity" evidence="5">
    <location>
        <begin position="203"/>
        <end position="217"/>
    </location>
</feature>
<protein>
    <submittedName>
        <fullName evidence="7">Colicin V production protein</fullName>
    </submittedName>
</protein>
<organism evidence="7 8">
    <name type="scientific">Rubripirellula amarantea</name>
    <dbReference type="NCBI Taxonomy" id="2527999"/>
    <lineage>
        <taxon>Bacteria</taxon>
        <taxon>Pseudomonadati</taxon>
        <taxon>Planctomycetota</taxon>
        <taxon>Planctomycetia</taxon>
        <taxon>Pirellulales</taxon>
        <taxon>Pirellulaceae</taxon>
        <taxon>Rubripirellula</taxon>
    </lineage>
</organism>
<evidence type="ECO:0000256" key="1">
    <source>
        <dbReference type="ARBA" id="ARBA00004141"/>
    </source>
</evidence>
<dbReference type="OrthoDB" id="268713at2"/>
<evidence type="ECO:0000256" key="6">
    <source>
        <dbReference type="SAM" id="Phobius"/>
    </source>
</evidence>
<keyword evidence="4 6" id="KW-0472">Membrane</keyword>
<feature type="transmembrane region" description="Helical" evidence="6">
    <location>
        <begin position="100"/>
        <end position="125"/>
    </location>
</feature>
<dbReference type="RefSeq" id="WP_146513396.1">
    <property type="nucleotide sequence ID" value="NZ_SJPI01000001.1"/>
</dbReference>
<feature type="transmembrane region" description="Helical" evidence="6">
    <location>
        <begin position="60"/>
        <end position="79"/>
    </location>
</feature>
<evidence type="ECO:0000256" key="5">
    <source>
        <dbReference type="SAM" id="MobiDB-lite"/>
    </source>
</evidence>
<proteinExistence type="predicted"/>
<evidence type="ECO:0000313" key="8">
    <source>
        <dbReference type="Proteomes" id="UP000316598"/>
    </source>
</evidence>
<comment type="subcellular location">
    <subcellularLocation>
        <location evidence="1">Membrane</location>
        <topology evidence="1">Multi-pass membrane protein</topology>
    </subcellularLocation>
</comment>
<keyword evidence="2 6" id="KW-0812">Transmembrane</keyword>
<dbReference type="Proteomes" id="UP000316598">
    <property type="component" value="Unassembled WGS sequence"/>
</dbReference>
<dbReference type="PANTHER" id="PTHR37306:SF1">
    <property type="entry name" value="COLICIN V PRODUCTION PROTEIN"/>
    <property type="match status" value="1"/>
</dbReference>
<evidence type="ECO:0000256" key="3">
    <source>
        <dbReference type="ARBA" id="ARBA00022989"/>
    </source>
</evidence>
<name>A0A5C5WSS1_9BACT</name>
<dbReference type="InterPro" id="IPR003825">
    <property type="entry name" value="Colicin-V_CvpA"/>
</dbReference>
<evidence type="ECO:0000313" key="7">
    <source>
        <dbReference type="EMBL" id="TWT53123.1"/>
    </source>
</evidence>
<evidence type="ECO:0000256" key="2">
    <source>
        <dbReference type="ARBA" id="ARBA00022692"/>
    </source>
</evidence>
<dbReference type="PANTHER" id="PTHR37306">
    <property type="entry name" value="COLICIN V PRODUCTION PROTEIN"/>
    <property type="match status" value="1"/>
</dbReference>
<dbReference type="GO" id="GO:0016020">
    <property type="term" value="C:membrane"/>
    <property type="evidence" value="ECO:0007669"/>
    <property type="project" value="UniProtKB-SubCell"/>
</dbReference>
<dbReference type="GO" id="GO:0009403">
    <property type="term" value="P:toxin biosynthetic process"/>
    <property type="evidence" value="ECO:0007669"/>
    <property type="project" value="InterPro"/>
</dbReference>
<comment type="caution">
    <text evidence="7">The sequence shown here is derived from an EMBL/GenBank/DDBJ whole genome shotgun (WGS) entry which is preliminary data.</text>
</comment>
<feature type="transmembrane region" description="Helical" evidence="6">
    <location>
        <begin position="7"/>
        <end position="40"/>
    </location>
</feature>
<dbReference type="Pfam" id="PF02674">
    <property type="entry name" value="Colicin_V"/>
    <property type="match status" value="1"/>
</dbReference>
<reference evidence="7 8" key="1">
    <citation type="submission" date="2019-02" db="EMBL/GenBank/DDBJ databases">
        <title>Deep-cultivation of Planctomycetes and their phenomic and genomic characterization uncovers novel biology.</title>
        <authorList>
            <person name="Wiegand S."/>
            <person name="Jogler M."/>
            <person name="Boedeker C."/>
            <person name="Pinto D."/>
            <person name="Vollmers J."/>
            <person name="Rivas-Marin E."/>
            <person name="Kohn T."/>
            <person name="Peeters S.H."/>
            <person name="Heuer A."/>
            <person name="Rast P."/>
            <person name="Oberbeckmann S."/>
            <person name="Bunk B."/>
            <person name="Jeske O."/>
            <person name="Meyerdierks A."/>
            <person name="Storesund J.E."/>
            <person name="Kallscheuer N."/>
            <person name="Luecker S."/>
            <person name="Lage O.M."/>
            <person name="Pohl T."/>
            <person name="Merkel B.J."/>
            <person name="Hornburger P."/>
            <person name="Mueller R.-W."/>
            <person name="Bruemmer F."/>
            <person name="Labrenz M."/>
            <person name="Spormann A.M."/>
            <person name="Op Den Camp H."/>
            <person name="Overmann J."/>
            <person name="Amann R."/>
            <person name="Jetten M.S.M."/>
            <person name="Mascher T."/>
            <person name="Medema M.H."/>
            <person name="Devos D.P."/>
            <person name="Kaster A.-K."/>
            <person name="Ovreas L."/>
            <person name="Rohde M."/>
            <person name="Galperin M.Y."/>
            <person name="Jogler C."/>
        </authorList>
    </citation>
    <scope>NUCLEOTIDE SEQUENCE [LARGE SCALE GENOMIC DNA]</scope>
    <source>
        <strain evidence="7 8">Pla22</strain>
    </source>
</reference>
<gene>
    <name evidence="7" type="ORF">Pla22_07510</name>
</gene>
<accession>A0A5C5WSS1</accession>
<dbReference type="EMBL" id="SJPI01000001">
    <property type="protein sequence ID" value="TWT53123.1"/>
    <property type="molecule type" value="Genomic_DNA"/>
</dbReference>
<evidence type="ECO:0000256" key="4">
    <source>
        <dbReference type="ARBA" id="ARBA00023136"/>
    </source>
</evidence>
<dbReference type="AlphaFoldDB" id="A0A5C5WSS1"/>
<keyword evidence="8" id="KW-1185">Reference proteome</keyword>
<keyword evidence="3 6" id="KW-1133">Transmembrane helix</keyword>
<feature type="region of interest" description="Disordered" evidence="5">
    <location>
        <begin position="195"/>
        <end position="234"/>
    </location>
</feature>
<sequence length="234" mass="26023">MEIYDILMIVVLVAAMVFGAIKGFAWQLASIASIVVSYFVAMRFSEPFSHSIALESPWNRFLAMLILYVVTSLLVWVAFRMISHSIDRMKLSEFDHHIGAVFGLIKGGLYCILITLFAVTLGGTWARETVVRSKGGHYIADLLDRSESVIPPEIHQIVDPYLQRFDQQFNQPTGSGTLSPNAAQVASELIAPGGSWSPESAWQNPPTANPTTQPNNQWDSVPRQARQFDGNIQR</sequence>